<reference evidence="1" key="1">
    <citation type="submission" date="2018-05" db="EMBL/GenBank/DDBJ databases">
        <title>Draft genome of Mucuna pruriens seed.</title>
        <authorList>
            <person name="Nnadi N.E."/>
            <person name="Vos R."/>
            <person name="Hasami M.H."/>
            <person name="Devisetty U.K."/>
            <person name="Aguiy J.C."/>
        </authorList>
    </citation>
    <scope>NUCLEOTIDE SEQUENCE [LARGE SCALE GENOMIC DNA]</scope>
    <source>
        <strain evidence="1">JCA_2017</strain>
    </source>
</reference>
<comment type="caution">
    <text evidence="1">The sequence shown here is derived from an EMBL/GenBank/DDBJ whole genome shotgun (WGS) entry which is preliminary data.</text>
</comment>
<protein>
    <recommendedName>
        <fullName evidence="3">Integrase catalytic domain-containing protein</fullName>
    </recommendedName>
</protein>
<dbReference type="InterPro" id="IPR012337">
    <property type="entry name" value="RNaseH-like_sf"/>
</dbReference>
<proteinExistence type="predicted"/>
<dbReference type="InterPro" id="IPR036397">
    <property type="entry name" value="RNaseH_sf"/>
</dbReference>
<organism evidence="1 2">
    <name type="scientific">Mucuna pruriens</name>
    <name type="common">Velvet bean</name>
    <name type="synonym">Dolichos pruriens</name>
    <dbReference type="NCBI Taxonomy" id="157652"/>
    <lineage>
        <taxon>Eukaryota</taxon>
        <taxon>Viridiplantae</taxon>
        <taxon>Streptophyta</taxon>
        <taxon>Embryophyta</taxon>
        <taxon>Tracheophyta</taxon>
        <taxon>Spermatophyta</taxon>
        <taxon>Magnoliopsida</taxon>
        <taxon>eudicotyledons</taxon>
        <taxon>Gunneridae</taxon>
        <taxon>Pentapetalae</taxon>
        <taxon>rosids</taxon>
        <taxon>fabids</taxon>
        <taxon>Fabales</taxon>
        <taxon>Fabaceae</taxon>
        <taxon>Papilionoideae</taxon>
        <taxon>50 kb inversion clade</taxon>
        <taxon>NPAAA clade</taxon>
        <taxon>indigoferoid/millettioid clade</taxon>
        <taxon>Phaseoleae</taxon>
        <taxon>Mucuna</taxon>
    </lineage>
</organism>
<dbReference type="Proteomes" id="UP000257109">
    <property type="component" value="Unassembled WGS sequence"/>
</dbReference>
<evidence type="ECO:0000313" key="1">
    <source>
        <dbReference type="EMBL" id="RDX92721.1"/>
    </source>
</evidence>
<dbReference type="AlphaFoldDB" id="A0A371GQ80"/>
<dbReference type="Gene3D" id="3.30.420.10">
    <property type="entry name" value="Ribonuclease H-like superfamily/Ribonuclease H"/>
    <property type="match status" value="1"/>
</dbReference>
<keyword evidence="2" id="KW-1185">Reference proteome</keyword>
<evidence type="ECO:0008006" key="3">
    <source>
        <dbReference type="Google" id="ProtNLM"/>
    </source>
</evidence>
<accession>A0A371GQ80</accession>
<dbReference type="PANTHER" id="PTHR48475:SF2">
    <property type="entry name" value="RIBONUCLEASE H"/>
    <property type="match status" value="1"/>
</dbReference>
<feature type="non-terminal residue" evidence="1">
    <location>
        <position position="1"/>
    </location>
</feature>
<sequence>MCRFSLLAIIMSDNSTQFASKLVVDFCSQLGINQSFTSTNKVILKGLGRRLEEAKGRWAEELPKLLWLYHTTLHFTTQETPFRLTYGTNIIILTE</sequence>
<dbReference type="GO" id="GO:0003676">
    <property type="term" value="F:nucleic acid binding"/>
    <property type="evidence" value="ECO:0007669"/>
    <property type="project" value="InterPro"/>
</dbReference>
<evidence type="ECO:0000313" key="2">
    <source>
        <dbReference type="Proteomes" id="UP000257109"/>
    </source>
</evidence>
<dbReference type="EMBL" id="QJKJ01004801">
    <property type="protein sequence ID" value="RDX92721.1"/>
    <property type="molecule type" value="Genomic_DNA"/>
</dbReference>
<name>A0A371GQ80_MUCPR</name>
<dbReference type="SUPFAM" id="SSF53098">
    <property type="entry name" value="Ribonuclease H-like"/>
    <property type="match status" value="1"/>
</dbReference>
<dbReference type="OrthoDB" id="1936587at2759"/>
<gene>
    <name evidence="1" type="ORF">CR513_25113</name>
</gene>
<dbReference type="PANTHER" id="PTHR48475">
    <property type="entry name" value="RIBONUCLEASE H"/>
    <property type="match status" value="1"/>
</dbReference>